<dbReference type="PRINTS" id="PR01035">
    <property type="entry name" value="TCRTETA"/>
</dbReference>
<protein>
    <submittedName>
        <fullName evidence="9">Transporter, major facilitator family protein</fullName>
    </submittedName>
</protein>
<dbReference type="eggNOG" id="COG2814">
    <property type="taxonomic scope" value="Bacteria"/>
</dbReference>
<dbReference type="Proteomes" id="UP000003880">
    <property type="component" value="Unassembled WGS sequence"/>
</dbReference>
<dbReference type="InterPro" id="IPR036259">
    <property type="entry name" value="MFS_trans_sf"/>
</dbReference>
<dbReference type="InterPro" id="IPR011701">
    <property type="entry name" value="MFS"/>
</dbReference>
<dbReference type="SUPFAM" id="SSF103473">
    <property type="entry name" value="MFS general substrate transporter"/>
    <property type="match status" value="1"/>
</dbReference>
<evidence type="ECO:0000256" key="6">
    <source>
        <dbReference type="ARBA" id="ARBA00023136"/>
    </source>
</evidence>
<evidence type="ECO:0000256" key="1">
    <source>
        <dbReference type="ARBA" id="ARBA00004651"/>
    </source>
</evidence>
<evidence type="ECO:0000256" key="7">
    <source>
        <dbReference type="SAM" id="Phobius"/>
    </source>
</evidence>
<organism evidence="9 10">
    <name type="scientific">Citrobacter youngae ATCC 29220</name>
    <dbReference type="NCBI Taxonomy" id="500640"/>
    <lineage>
        <taxon>Bacteria</taxon>
        <taxon>Pseudomonadati</taxon>
        <taxon>Pseudomonadota</taxon>
        <taxon>Gammaproteobacteria</taxon>
        <taxon>Enterobacterales</taxon>
        <taxon>Enterobacteriaceae</taxon>
        <taxon>Citrobacter</taxon>
        <taxon>Citrobacter freundii complex</taxon>
    </lineage>
</organism>
<keyword evidence="3" id="KW-1003">Cell membrane</keyword>
<accession>D4BBB0</accession>
<dbReference type="EMBL" id="ABWL02000006">
    <property type="protein sequence ID" value="EFE09472.1"/>
    <property type="molecule type" value="Genomic_DNA"/>
</dbReference>
<feature type="transmembrane region" description="Helical" evidence="7">
    <location>
        <begin position="315"/>
        <end position="333"/>
    </location>
</feature>
<dbReference type="GO" id="GO:0005886">
    <property type="term" value="C:plasma membrane"/>
    <property type="evidence" value="ECO:0007669"/>
    <property type="project" value="UniProtKB-SubCell"/>
</dbReference>
<feature type="transmembrane region" description="Helical" evidence="7">
    <location>
        <begin position="141"/>
        <end position="159"/>
    </location>
</feature>
<dbReference type="PROSITE" id="PS50850">
    <property type="entry name" value="MFS"/>
    <property type="match status" value="1"/>
</dbReference>
<feature type="transmembrane region" description="Helical" evidence="7">
    <location>
        <begin position="42"/>
        <end position="66"/>
    </location>
</feature>
<evidence type="ECO:0000256" key="5">
    <source>
        <dbReference type="ARBA" id="ARBA00022989"/>
    </source>
</evidence>
<name>D4BBB0_9ENTR</name>
<gene>
    <name evidence="9" type="ORF">CIT292_07760</name>
</gene>
<proteinExistence type="predicted"/>
<feature type="transmembrane region" description="Helical" evidence="7">
    <location>
        <begin position="284"/>
        <end position="303"/>
    </location>
</feature>
<feature type="transmembrane region" description="Helical" evidence="7">
    <location>
        <begin position="166"/>
        <end position="187"/>
    </location>
</feature>
<reference evidence="9 10" key="1">
    <citation type="submission" date="2010-02" db="EMBL/GenBank/DDBJ databases">
        <authorList>
            <person name="Weinstock G."/>
            <person name="Sodergren E."/>
            <person name="Clifton S."/>
            <person name="Fulton L."/>
            <person name="Fulton B."/>
            <person name="Courtney L."/>
            <person name="Fronick C."/>
            <person name="Harrison M."/>
            <person name="Strong C."/>
            <person name="Farmer C."/>
            <person name="Delahaunty K."/>
            <person name="Markovic C."/>
            <person name="Hall O."/>
            <person name="Minx P."/>
            <person name="Tomlinson C."/>
            <person name="Mitreva M."/>
            <person name="Nelson J."/>
            <person name="Hou S."/>
            <person name="Wollam A."/>
            <person name="Pepin K.H."/>
            <person name="Johnson M."/>
            <person name="Bhonagiri V."/>
            <person name="Zhang X."/>
            <person name="Suruliraj S."/>
            <person name="Warren W."/>
            <person name="Chinwalla A."/>
            <person name="Mardis E.R."/>
            <person name="Wilson R.K."/>
        </authorList>
    </citation>
    <scope>NUCLEOTIDE SEQUENCE [LARGE SCALE GENOMIC DNA]</scope>
    <source>
        <strain evidence="9 10">ATCC 29220</strain>
    </source>
</reference>
<comment type="subcellular location">
    <subcellularLocation>
        <location evidence="1">Cell membrane</location>
        <topology evidence="1">Multi-pass membrane protein</topology>
    </subcellularLocation>
</comment>
<dbReference type="InterPro" id="IPR001958">
    <property type="entry name" value="Tet-R_TetA/multi-R_MdtG-like"/>
</dbReference>
<dbReference type="PANTHER" id="PTHR43414:SF6">
    <property type="entry name" value="MULTIDRUG RESISTANCE PROTEIN MDTG"/>
    <property type="match status" value="1"/>
</dbReference>
<sequence>MTAMISQKLTVKCIIFMVYQIGIPRKSVSMTQFYNSFWRRNLLVCFIGSFSTVFAMTLMLPFLPLYVEELGVSGHAAVVQWSGVAFSATFITAGLIAPVWGKLGDRYGRKSMLVRASLGMAVTVSLMGLVTNIWQLVGLRLLVGLAGGYSSGATILIAVQAPRERAAWALGIVSSGVMAGNLVGPLAGGWLPGLIGIRTTFFCAGALIFLSFIMTLTLIREEVHKPADTVAKTGVSWSLLPARPVIICMLCTGLLLMLANMSIEPIITVYVRTLVSDASQITKVAGYVMAAAALGSIISASWLGKLADRIGHLRIITLALTAAGLLLIPQAFVTSGWQLIALSFLMGLALGGLLPCIAAVIRHRVPEGMVGSILGYSVAAQFAGQFIGPLIGGFVGGHIGMRAVFLATSCILLAGAAWNFKYIASQQRAD</sequence>
<comment type="caution">
    <text evidence="9">The sequence shown here is derived from an EMBL/GenBank/DDBJ whole genome shotgun (WGS) entry which is preliminary data.</text>
</comment>
<keyword evidence="6 7" id="KW-0472">Membrane</keyword>
<keyword evidence="5 7" id="KW-1133">Transmembrane helix</keyword>
<dbReference type="PANTHER" id="PTHR43414">
    <property type="entry name" value="MULTIDRUG RESISTANCE PROTEIN MDTG"/>
    <property type="match status" value="1"/>
</dbReference>
<feature type="transmembrane region" description="Helical" evidence="7">
    <location>
        <begin position="240"/>
        <end position="259"/>
    </location>
</feature>
<keyword evidence="4 7" id="KW-0812">Transmembrane</keyword>
<dbReference type="Pfam" id="PF07690">
    <property type="entry name" value="MFS_1"/>
    <property type="match status" value="1"/>
</dbReference>
<dbReference type="AlphaFoldDB" id="D4BBB0"/>
<feature type="transmembrane region" description="Helical" evidence="7">
    <location>
        <begin position="401"/>
        <end position="420"/>
    </location>
</feature>
<dbReference type="InterPro" id="IPR020846">
    <property type="entry name" value="MFS_dom"/>
</dbReference>
<evidence type="ECO:0000313" key="10">
    <source>
        <dbReference type="Proteomes" id="UP000003880"/>
    </source>
</evidence>
<feature type="transmembrane region" description="Helical" evidence="7">
    <location>
        <begin position="199"/>
        <end position="219"/>
    </location>
</feature>
<evidence type="ECO:0000313" key="9">
    <source>
        <dbReference type="EMBL" id="EFE09472.1"/>
    </source>
</evidence>
<feature type="transmembrane region" description="Helical" evidence="7">
    <location>
        <begin position="373"/>
        <end position="395"/>
    </location>
</feature>
<feature type="domain" description="Major facilitator superfamily (MFS) profile" evidence="8">
    <location>
        <begin position="41"/>
        <end position="427"/>
    </location>
</feature>
<evidence type="ECO:0000256" key="2">
    <source>
        <dbReference type="ARBA" id="ARBA00022448"/>
    </source>
</evidence>
<feature type="transmembrane region" description="Helical" evidence="7">
    <location>
        <begin position="112"/>
        <end position="135"/>
    </location>
</feature>
<dbReference type="HOGENOM" id="CLU_001265_57_3_6"/>
<evidence type="ECO:0000256" key="3">
    <source>
        <dbReference type="ARBA" id="ARBA00022475"/>
    </source>
</evidence>
<feature type="transmembrane region" description="Helical" evidence="7">
    <location>
        <begin position="78"/>
        <end position="100"/>
    </location>
</feature>
<evidence type="ECO:0000256" key="4">
    <source>
        <dbReference type="ARBA" id="ARBA00022692"/>
    </source>
</evidence>
<dbReference type="Gene3D" id="1.20.1250.20">
    <property type="entry name" value="MFS general substrate transporter like domains"/>
    <property type="match status" value="1"/>
</dbReference>
<dbReference type="GO" id="GO:0022857">
    <property type="term" value="F:transmembrane transporter activity"/>
    <property type="evidence" value="ECO:0007669"/>
    <property type="project" value="InterPro"/>
</dbReference>
<evidence type="ECO:0000259" key="8">
    <source>
        <dbReference type="PROSITE" id="PS50850"/>
    </source>
</evidence>
<keyword evidence="2" id="KW-0813">Transport</keyword>
<feature type="transmembrane region" description="Helical" evidence="7">
    <location>
        <begin position="339"/>
        <end position="361"/>
    </location>
</feature>